<comment type="caution">
    <text evidence="1">The sequence shown here is derived from an EMBL/GenBank/DDBJ whole genome shotgun (WGS) entry which is preliminary data.</text>
</comment>
<dbReference type="Proteomes" id="UP000271974">
    <property type="component" value="Unassembled WGS sequence"/>
</dbReference>
<dbReference type="AlphaFoldDB" id="A0A433U6P3"/>
<proteinExistence type="predicted"/>
<reference evidence="1 2" key="1">
    <citation type="submission" date="2019-01" db="EMBL/GenBank/DDBJ databases">
        <title>A draft genome assembly of the solar-powered sea slug Elysia chlorotica.</title>
        <authorList>
            <person name="Cai H."/>
            <person name="Li Q."/>
            <person name="Fang X."/>
            <person name="Li J."/>
            <person name="Curtis N.E."/>
            <person name="Altenburger A."/>
            <person name="Shibata T."/>
            <person name="Feng M."/>
            <person name="Maeda T."/>
            <person name="Schwartz J.A."/>
            <person name="Shigenobu S."/>
            <person name="Lundholm N."/>
            <person name="Nishiyama T."/>
            <person name="Yang H."/>
            <person name="Hasebe M."/>
            <person name="Li S."/>
            <person name="Pierce S.K."/>
            <person name="Wang J."/>
        </authorList>
    </citation>
    <scope>NUCLEOTIDE SEQUENCE [LARGE SCALE GENOMIC DNA]</scope>
    <source>
        <strain evidence="1">EC2010</strain>
        <tissue evidence="1">Whole organism of an adult</tissue>
    </source>
</reference>
<sequence>MSNLNGAHKRLTALDRRLSRDSELKGSDNEVELSEMMKESSDLMIRGSVPLTKWISNSGKVREDLERSFDYHQDIQSQKLLGLAWNPTASMEDGFGMGYHSALRESKFDFAVCLDCEKRKSQIVSLEADIAKTDLETPDKSTIIFFQDGKISESVRLAALELIALDVATGKVCDVIEVVVKHIFQAQYGKKPSRQAIQNIVDAGQYIAKTFINKEIAETDSLGIAKGQDSRNKRPTQQWQTLQSWFFFFAL</sequence>
<dbReference type="EMBL" id="RQTK01000054">
    <property type="protein sequence ID" value="RUS89495.1"/>
    <property type="molecule type" value="Genomic_DNA"/>
</dbReference>
<organism evidence="1 2">
    <name type="scientific">Elysia chlorotica</name>
    <name type="common">Eastern emerald elysia</name>
    <name type="synonym">Sea slug</name>
    <dbReference type="NCBI Taxonomy" id="188477"/>
    <lineage>
        <taxon>Eukaryota</taxon>
        <taxon>Metazoa</taxon>
        <taxon>Spiralia</taxon>
        <taxon>Lophotrochozoa</taxon>
        <taxon>Mollusca</taxon>
        <taxon>Gastropoda</taxon>
        <taxon>Heterobranchia</taxon>
        <taxon>Euthyneura</taxon>
        <taxon>Panpulmonata</taxon>
        <taxon>Sacoglossa</taxon>
        <taxon>Placobranchoidea</taxon>
        <taxon>Plakobranchidae</taxon>
        <taxon>Elysia</taxon>
    </lineage>
</organism>
<gene>
    <name evidence="1" type="ORF">EGW08_002728</name>
</gene>
<name>A0A433U6P3_ELYCH</name>
<evidence type="ECO:0000313" key="2">
    <source>
        <dbReference type="Proteomes" id="UP000271974"/>
    </source>
</evidence>
<protein>
    <submittedName>
        <fullName evidence="1">Uncharacterized protein</fullName>
    </submittedName>
</protein>
<accession>A0A433U6P3</accession>
<dbReference type="OrthoDB" id="6155298at2759"/>
<keyword evidence="2" id="KW-1185">Reference proteome</keyword>
<evidence type="ECO:0000313" key="1">
    <source>
        <dbReference type="EMBL" id="RUS89495.1"/>
    </source>
</evidence>